<proteinExistence type="predicted"/>
<dbReference type="RefSeq" id="WP_209642114.1">
    <property type="nucleotide sequence ID" value="NZ_JAGINW010000001.1"/>
</dbReference>
<keyword evidence="2" id="KW-1185">Reference proteome</keyword>
<reference evidence="1 2" key="1">
    <citation type="submission" date="2021-03" db="EMBL/GenBank/DDBJ databases">
        <title>Sequencing the genomes of 1000 actinobacteria strains.</title>
        <authorList>
            <person name="Klenk H.-P."/>
        </authorList>
    </citation>
    <scope>NUCLEOTIDE SEQUENCE [LARGE SCALE GENOMIC DNA]</scope>
    <source>
        <strain evidence="1 2">DSM 46670</strain>
    </source>
</reference>
<dbReference type="InterPro" id="IPR006521">
    <property type="entry name" value="Tail_protein_I"/>
</dbReference>
<sequence length="184" mass="19881">MSRAALAGLPSRHPLGTLLPSMYASDDFAQRFTAGLDAVLAAIISTLDNLPAYVDARLAPDDFLTWLASWVAADVDPSWPVELRRVVVRHAVELHRWQGTARGLVERLRLCFGVHAEVIDGAGAIWSATPGTELPGEATTEVVVRVWPGDADQARVVAMVEAVCPVHVTCRVEMLPGPPRQEGE</sequence>
<organism evidence="1 2">
    <name type="scientific">Kibdelosporangium banguiense</name>
    <dbReference type="NCBI Taxonomy" id="1365924"/>
    <lineage>
        <taxon>Bacteria</taxon>
        <taxon>Bacillati</taxon>
        <taxon>Actinomycetota</taxon>
        <taxon>Actinomycetes</taxon>
        <taxon>Pseudonocardiales</taxon>
        <taxon>Pseudonocardiaceae</taxon>
        <taxon>Kibdelosporangium</taxon>
    </lineage>
</organism>
<accession>A0ABS4TKJ0</accession>
<comment type="caution">
    <text evidence="1">The sequence shown here is derived from an EMBL/GenBank/DDBJ whole genome shotgun (WGS) entry which is preliminary data.</text>
</comment>
<dbReference type="Pfam" id="PF09684">
    <property type="entry name" value="Tail_P2_I"/>
    <property type="match status" value="1"/>
</dbReference>
<dbReference type="InterPro" id="IPR011748">
    <property type="entry name" value="Unchr_phage_tail-like"/>
</dbReference>
<dbReference type="EMBL" id="JAGINW010000001">
    <property type="protein sequence ID" value="MBP2324839.1"/>
    <property type="molecule type" value="Genomic_DNA"/>
</dbReference>
<dbReference type="NCBIfam" id="TIGR02242">
    <property type="entry name" value="tail_TIGR02242"/>
    <property type="match status" value="1"/>
</dbReference>
<gene>
    <name evidence="1" type="ORF">JOF56_005224</name>
</gene>
<evidence type="ECO:0000313" key="2">
    <source>
        <dbReference type="Proteomes" id="UP001519332"/>
    </source>
</evidence>
<dbReference type="Proteomes" id="UP001519332">
    <property type="component" value="Unassembled WGS sequence"/>
</dbReference>
<name>A0ABS4TKJ0_9PSEU</name>
<evidence type="ECO:0000313" key="1">
    <source>
        <dbReference type="EMBL" id="MBP2324839.1"/>
    </source>
</evidence>
<protein>
    <submittedName>
        <fullName evidence="1">Phage tail-like protein</fullName>
    </submittedName>
</protein>